<sequence length="647" mass="71871">MLESSIKNFNINFNVASEGRTFRSGQLVSGHFSFDLSKKTKITDISMRLKGQANVHWSTGGGKNRRRRHFSANVTYFDLRSIILQENSAIGESVKLQPGRHMYPFTCQIPQGDFPPSFKGLYGKVEYMLTVSINRPWHLSKDFVTELNFLSSINTDHPELRAPLSGSNQMTLCCLWCASPPITMTVSVEKKAFTPGETVKINCEFSNGSSRTVTSKVRLLQKQTFHTHERVHTRMYDKNLGSGIGQPIDARTCNVHTEMMVQIPQSAPLTISNCSIVVLSYIIEVSLSVCSGPDLTVLFPIIVCDTPVHPQALPYVGDPLTGQINLEVAGDCKINSLDVKLKGKAEVKWTEHNGRTTVVYHNKMKYFSIKQSLFQEGRGATVGPGCHVYPFIFQIPAQELPSSFKASHGKIVYTVEVVLSRPMKMDSKAKAQFSLMHKGNPHNEASLRIPQHSIINKKMNLFTSGTVGMDVNIAQTSFRQGEGIKVVASIQNKSSREIRPKYCLYRKYSYFSTTKRRVETKDILKEVGEAILPMAGQTVTRIITIPATTCASILNCSIIKAEYRLRVYLDVKYASDPEIKFPIVILPASQGPDDERPPPAYGFEGYANSSVGTDFLQNPTAFEPSAPPPSYGTYAMYPSLTGAAGKY</sequence>
<dbReference type="Pfam" id="PF02752">
    <property type="entry name" value="Arrestin_C"/>
    <property type="match status" value="2"/>
</dbReference>
<feature type="domain" description="Arrestin C-terminal-like" evidence="2">
    <location>
        <begin position="463"/>
        <end position="588"/>
    </location>
</feature>
<dbReference type="PANTHER" id="PTHR11188">
    <property type="entry name" value="ARRESTIN DOMAIN CONTAINING PROTEIN"/>
    <property type="match status" value="1"/>
</dbReference>
<dbReference type="GO" id="GO:0005886">
    <property type="term" value="C:plasma membrane"/>
    <property type="evidence" value="ECO:0007669"/>
    <property type="project" value="TreeGrafter"/>
</dbReference>
<proteinExistence type="inferred from homology"/>
<feature type="domain" description="Arrestin C-terminal-like" evidence="2">
    <location>
        <begin position="178"/>
        <end position="308"/>
    </location>
</feature>
<evidence type="ECO:0000313" key="4">
    <source>
        <dbReference type="Proteomes" id="UP001153269"/>
    </source>
</evidence>
<dbReference type="AlphaFoldDB" id="A0A9N7V731"/>
<dbReference type="GO" id="GO:0015031">
    <property type="term" value="P:protein transport"/>
    <property type="evidence" value="ECO:0007669"/>
    <property type="project" value="TreeGrafter"/>
</dbReference>
<organism evidence="3 4">
    <name type="scientific">Pleuronectes platessa</name>
    <name type="common">European plaice</name>
    <dbReference type="NCBI Taxonomy" id="8262"/>
    <lineage>
        <taxon>Eukaryota</taxon>
        <taxon>Metazoa</taxon>
        <taxon>Chordata</taxon>
        <taxon>Craniata</taxon>
        <taxon>Vertebrata</taxon>
        <taxon>Euteleostomi</taxon>
        <taxon>Actinopterygii</taxon>
        <taxon>Neopterygii</taxon>
        <taxon>Teleostei</taxon>
        <taxon>Neoteleostei</taxon>
        <taxon>Acanthomorphata</taxon>
        <taxon>Carangaria</taxon>
        <taxon>Pleuronectiformes</taxon>
        <taxon>Pleuronectoidei</taxon>
        <taxon>Pleuronectidae</taxon>
        <taxon>Pleuronectes</taxon>
    </lineage>
</organism>
<dbReference type="InterPro" id="IPR011022">
    <property type="entry name" value="Arrestin_C-like"/>
</dbReference>
<dbReference type="SUPFAM" id="SSF81296">
    <property type="entry name" value="E set domains"/>
    <property type="match status" value="4"/>
</dbReference>
<dbReference type="EMBL" id="CADEAL010003931">
    <property type="protein sequence ID" value="CAB1446970.1"/>
    <property type="molecule type" value="Genomic_DNA"/>
</dbReference>
<accession>A0A9N7V731</accession>
<dbReference type="SMART" id="SM01017">
    <property type="entry name" value="Arrestin_C"/>
    <property type="match status" value="2"/>
</dbReference>
<evidence type="ECO:0000259" key="2">
    <source>
        <dbReference type="SMART" id="SM01017"/>
    </source>
</evidence>
<dbReference type="PANTHER" id="PTHR11188:SF135">
    <property type="entry name" value="ARRESTIN DOMAIN CONTAINING 3-LIKE-RELATED"/>
    <property type="match status" value="1"/>
</dbReference>
<evidence type="ECO:0000313" key="3">
    <source>
        <dbReference type="EMBL" id="CAB1446970.1"/>
    </source>
</evidence>
<evidence type="ECO:0000256" key="1">
    <source>
        <dbReference type="ARBA" id="ARBA00005298"/>
    </source>
</evidence>
<dbReference type="GO" id="GO:0007399">
    <property type="term" value="P:nervous system development"/>
    <property type="evidence" value="ECO:0007669"/>
    <property type="project" value="UniProtKB-ARBA"/>
</dbReference>
<dbReference type="Gene3D" id="2.60.40.640">
    <property type="match status" value="4"/>
</dbReference>
<protein>
    <recommendedName>
        <fullName evidence="2">Arrestin C-terminal-like domain-containing protein</fullName>
    </recommendedName>
</protein>
<reference evidence="3" key="1">
    <citation type="submission" date="2020-03" db="EMBL/GenBank/DDBJ databases">
        <authorList>
            <person name="Weist P."/>
        </authorList>
    </citation>
    <scope>NUCLEOTIDE SEQUENCE</scope>
</reference>
<dbReference type="Proteomes" id="UP001153269">
    <property type="component" value="Unassembled WGS sequence"/>
</dbReference>
<dbReference type="InterPro" id="IPR014752">
    <property type="entry name" value="Arrestin-like_C"/>
</dbReference>
<name>A0A9N7V731_PLEPL</name>
<dbReference type="InterPro" id="IPR014756">
    <property type="entry name" value="Ig_E-set"/>
</dbReference>
<dbReference type="GO" id="GO:0005737">
    <property type="term" value="C:cytoplasm"/>
    <property type="evidence" value="ECO:0007669"/>
    <property type="project" value="TreeGrafter"/>
</dbReference>
<keyword evidence="4" id="KW-1185">Reference proteome</keyword>
<dbReference type="InterPro" id="IPR011021">
    <property type="entry name" value="Arrestin-like_N"/>
</dbReference>
<gene>
    <name evidence="3" type="ORF">PLEPLA_LOCUS34679</name>
</gene>
<comment type="caution">
    <text evidence="3">The sequence shown here is derived from an EMBL/GenBank/DDBJ whole genome shotgun (WGS) entry which is preliminary data.</text>
</comment>
<dbReference type="InterPro" id="IPR050357">
    <property type="entry name" value="Arrestin_domain-protein"/>
</dbReference>
<comment type="similarity">
    <text evidence="1">Belongs to the arrestin family.</text>
</comment>
<dbReference type="Pfam" id="PF00339">
    <property type="entry name" value="Arrestin_N"/>
    <property type="match status" value="2"/>
</dbReference>